<keyword evidence="1" id="KW-0812">Transmembrane</keyword>
<evidence type="ECO:0000256" key="1">
    <source>
        <dbReference type="SAM" id="Phobius"/>
    </source>
</evidence>
<proteinExistence type="predicted"/>
<comment type="caution">
    <text evidence="2">The sequence shown here is derived from an EMBL/GenBank/DDBJ whole genome shotgun (WGS) entry which is preliminary data.</text>
</comment>
<protein>
    <submittedName>
        <fullName evidence="2">Uncharacterized protein</fullName>
    </submittedName>
</protein>
<keyword evidence="3" id="KW-1185">Reference proteome</keyword>
<sequence>MPVLAPDRQKGDMQVYASIVRTAVPILVAVLADLAARLKLDLPETLLTEIATALAAGAVGLAYYWVGRIIERWRPGAGRAVLSLGLTRAGNPRYSHVTSGRTRRLPLA</sequence>
<name>A0ABP7W7G4_9ACTN</name>
<keyword evidence="1" id="KW-0472">Membrane</keyword>
<dbReference type="Proteomes" id="UP001500683">
    <property type="component" value="Unassembled WGS sequence"/>
</dbReference>
<organism evidence="2 3">
    <name type="scientific">Actinomadura miaoliensis</name>
    <dbReference type="NCBI Taxonomy" id="430685"/>
    <lineage>
        <taxon>Bacteria</taxon>
        <taxon>Bacillati</taxon>
        <taxon>Actinomycetota</taxon>
        <taxon>Actinomycetes</taxon>
        <taxon>Streptosporangiales</taxon>
        <taxon>Thermomonosporaceae</taxon>
        <taxon>Actinomadura</taxon>
    </lineage>
</organism>
<evidence type="ECO:0000313" key="3">
    <source>
        <dbReference type="Proteomes" id="UP001500683"/>
    </source>
</evidence>
<accession>A0ABP7W7G4</accession>
<gene>
    <name evidence="2" type="ORF">GCM10022214_47910</name>
</gene>
<feature type="transmembrane region" description="Helical" evidence="1">
    <location>
        <begin position="15"/>
        <end position="34"/>
    </location>
</feature>
<reference evidence="3" key="1">
    <citation type="journal article" date="2019" name="Int. J. Syst. Evol. Microbiol.">
        <title>The Global Catalogue of Microorganisms (GCM) 10K type strain sequencing project: providing services to taxonomists for standard genome sequencing and annotation.</title>
        <authorList>
            <consortium name="The Broad Institute Genomics Platform"/>
            <consortium name="The Broad Institute Genome Sequencing Center for Infectious Disease"/>
            <person name="Wu L."/>
            <person name="Ma J."/>
        </authorList>
    </citation>
    <scope>NUCLEOTIDE SEQUENCE [LARGE SCALE GENOMIC DNA]</scope>
    <source>
        <strain evidence="3">JCM 16702</strain>
    </source>
</reference>
<feature type="transmembrane region" description="Helical" evidence="1">
    <location>
        <begin position="46"/>
        <end position="66"/>
    </location>
</feature>
<dbReference type="EMBL" id="BAAAZG010000035">
    <property type="protein sequence ID" value="GAA4082946.1"/>
    <property type="molecule type" value="Genomic_DNA"/>
</dbReference>
<evidence type="ECO:0000313" key="2">
    <source>
        <dbReference type="EMBL" id="GAA4082946.1"/>
    </source>
</evidence>
<keyword evidence="1" id="KW-1133">Transmembrane helix</keyword>